<accession>A0A4R2N367</accession>
<dbReference type="EMBL" id="SLXI01000001">
    <property type="protein sequence ID" value="TCP14356.1"/>
    <property type="molecule type" value="Genomic_DNA"/>
</dbReference>
<organism evidence="1 2">
    <name type="scientific">Bisgaardia hudsonensis</name>
    <dbReference type="NCBI Taxonomy" id="109472"/>
    <lineage>
        <taxon>Bacteria</taxon>
        <taxon>Pseudomonadati</taxon>
        <taxon>Pseudomonadota</taxon>
        <taxon>Gammaproteobacteria</taxon>
        <taxon>Pasteurellales</taxon>
        <taxon>Pasteurellaceae</taxon>
        <taxon>Bisgaardia</taxon>
    </lineage>
</organism>
<gene>
    <name evidence="1" type="ORF">EV697_101497</name>
</gene>
<evidence type="ECO:0000313" key="1">
    <source>
        <dbReference type="EMBL" id="TCP14356.1"/>
    </source>
</evidence>
<dbReference type="InterPro" id="IPR027417">
    <property type="entry name" value="P-loop_NTPase"/>
</dbReference>
<keyword evidence="2" id="KW-1185">Reference proteome</keyword>
<dbReference type="AlphaFoldDB" id="A0A4R2N367"/>
<dbReference type="OrthoDB" id="256817at2"/>
<dbReference type="SUPFAM" id="SSF52540">
    <property type="entry name" value="P-loop containing nucleoside triphosphate hydrolases"/>
    <property type="match status" value="1"/>
</dbReference>
<sequence>MVSFDLKFSSEKCDIVCNSFGISNPHRDIFNLNNVELSSLDSTISNGITLITGHSGVGKSTLGKLLKEKYNFFDIKDIKISNGDLPIIDILKYDFKEAIYFLNVSGLSEPYLYLTPYNSLSSGQKFRFLIALILSNGIKNVYCDEFCSDLDRETAYFLSYNLRRFSNKFKFNFILISNDENIRKYLFPDCHISFDLYSNVNLELNPISQINPFEKDIIIDEATYHEYELLEKYHYFPSAEEHINDSYNADYYKLVYKGNIVGVLVFRTPYSNDEENDSLLNINNKIKVLYRVIFHPIIRGCGMLRLFLEHIYKIYPNKILYVESALAKFMPIFESVGWVCLDESKFQYIRGLNLESRNIDYLLHSLSNMIYNKYIDFCMIGNINPSMDINDIFTSLKDEFTENDIDFIIECLELFDMKRFIYEIK</sequence>
<name>A0A4R2N367_9PAST</name>
<dbReference type="Gene3D" id="3.40.50.300">
    <property type="entry name" value="P-loop containing nucleotide triphosphate hydrolases"/>
    <property type="match status" value="1"/>
</dbReference>
<dbReference type="Proteomes" id="UP000294841">
    <property type="component" value="Unassembled WGS sequence"/>
</dbReference>
<comment type="caution">
    <text evidence="1">The sequence shown here is derived from an EMBL/GenBank/DDBJ whole genome shotgun (WGS) entry which is preliminary data.</text>
</comment>
<proteinExistence type="predicted"/>
<evidence type="ECO:0000313" key="2">
    <source>
        <dbReference type="Proteomes" id="UP000294841"/>
    </source>
</evidence>
<dbReference type="CDD" id="cd00267">
    <property type="entry name" value="ABC_ATPase"/>
    <property type="match status" value="1"/>
</dbReference>
<dbReference type="RefSeq" id="WP_132022160.1">
    <property type="nucleotide sequence ID" value="NZ_CP016605.1"/>
</dbReference>
<protein>
    <submittedName>
        <fullName evidence="1">Uncharacterized protein</fullName>
    </submittedName>
</protein>
<reference evidence="1 2" key="1">
    <citation type="submission" date="2019-03" db="EMBL/GenBank/DDBJ databases">
        <title>Genomic Encyclopedia of Type Strains, Phase IV (KMG-IV): sequencing the most valuable type-strain genomes for metagenomic binning, comparative biology and taxonomic classification.</title>
        <authorList>
            <person name="Goeker M."/>
        </authorList>
    </citation>
    <scope>NUCLEOTIDE SEQUENCE [LARGE SCALE GENOMIC DNA]</scope>
    <source>
        <strain evidence="1 2">DSM 28231</strain>
    </source>
</reference>